<sequence length="75" mass="9046">MIELERCQPEKNMARYYRLEIECDLFGQLLARRTWGRIGRSGQSRSTPVASLEEAWAELRLWETRKRRRGYCDRP</sequence>
<dbReference type="SUPFAM" id="SSF142921">
    <property type="entry name" value="WGR domain-like"/>
    <property type="match status" value="1"/>
</dbReference>
<protein>
    <submittedName>
        <fullName evidence="2">WGR domain-containing protein</fullName>
    </submittedName>
</protein>
<reference evidence="2" key="2">
    <citation type="submission" date="2023-07" db="EMBL/GenBank/DDBJ databases">
        <authorList>
            <person name="Shen H."/>
        </authorList>
    </citation>
    <scope>NUCLEOTIDE SEQUENCE</scope>
    <source>
        <strain evidence="2">TNR-22</strain>
    </source>
</reference>
<evidence type="ECO:0000313" key="3">
    <source>
        <dbReference type="Proteomes" id="UP001174932"/>
    </source>
</evidence>
<dbReference type="CDD" id="cd07996">
    <property type="entry name" value="WGR_MMR_like"/>
    <property type="match status" value="1"/>
</dbReference>
<comment type="caution">
    <text evidence="2">The sequence shown here is derived from an EMBL/GenBank/DDBJ whole genome shotgun (WGS) entry which is preliminary data.</text>
</comment>
<dbReference type="InterPro" id="IPR036930">
    <property type="entry name" value="WGR_dom_sf"/>
</dbReference>
<dbReference type="PROSITE" id="PS51977">
    <property type="entry name" value="WGR"/>
    <property type="match status" value="1"/>
</dbReference>
<evidence type="ECO:0000313" key="2">
    <source>
        <dbReference type="EMBL" id="MDO6966592.1"/>
    </source>
</evidence>
<name>A0ABT8YTA7_9HYPH</name>
<accession>A0ABT8YTA7</accession>
<organism evidence="2 3">
    <name type="scientific">Rhizobium alvei</name>
    <dbReference type="NCBI Taxonomy" id="1132659"/>
    <lineage>
        <taxon>Bacteria</taxon>
        <taxon>Pseudomonadati</taxon>
        <taxon>Pseudomonadota</taxon>
        <taxon>Alphaproteobacteria</taxon>
        <taxon>Hyphomicrobiales</taxon>
        <taxon>Rhizobiaceae</taxon>
        <taxon>Rhizobium/Agrobacterium group</taxon>
        <taxon>Rhizobium</taxon>
    </lineage>
</organism>
<dbReference type="Gene3D" id="2.20.140.10">
    <property type="entry name" value="WGR domain"/>
    <property type="match status" value="1"/>
</dbReference>
<dbReference type="Pfam" id="PF05406">
    <property type="entry name" value="WGR"/>
    <property type="match status" value="1"/>
</dbReference>
<gene>
    <name evidence="2" type="ORF">Q4481_21765</name>
</gene>
<dbReference type="InterPro" id="IPR049809">
    <property type="entry name" value="YehF/YfeS-like_WGR"/>
</dbReference>
<reference evidence="2" key="1">
    <citation type="journal article" date="2015" name="Int. J. Syst. Evol. Microbiol.">
        <title>Rhizobium alvei sp. nov., isolated from a freshwater river.</title>
        <authorList>
            <person name="Sheu S.Y."/>
            <person name="Huang H.W."/>
            <person name="Young C.C."/>
            <person name="Chen W.M."/>
        </authorList>
    </citation>
    <scope>NUCLEOTIDE SEQUENCE</scope>
    <source>
        <strain evidence="2">TNR-22</strain>
    </source>
</reference>
<keyword evidence="3" id="KW-1185">Reference proteome</keyword>
<dbReference type="Proteomes" id="UP001174932">
    <property type="component" value="Unassembled WGS sequence"/>
</dbReference>
<evidence type="ECO:0000259" key="1">
    <source>
        <dbReference type="PROSITE" id="PS51977"/>
    </source>
</evidence>
<proteinExistence type="predicted"/>
<dbReference type="EMBL" id="JAUOZU010000019">
    <property type="protein sequence ID" value="MDO6966592.1"/>
    <property type="molecule type" value="Genomic_DNA"/>
</dbReference>
<feature type="domain" description="WGR" evidence="1">
    <location>
        <begin position="1"/>
        <end position="75"/>
    </location>
</feature>
<dbReference type="RefSeq" id="WP_304378567.1">
    <property type="nucleotide sequence ID" value="NZ_JBEPMS010000016.1"/>
</dbReference>
<dbReference type="SMART" id="SM00773">
    <property type="entry name" value="WGR"/>
    <property type="match status" value="1"/>
</dbReference>
<dbReference type="InterPro" id="IPR008893">
    <property type="entry name" value="WGR_domain"/>
</dbReference>